<proteinExistence type="predicted"/>
<dbReference type="Proteomes" id="UP001601992">
    <property type="component" value="Unassembled WGS sequence"/>
</dbReference>
<dbReference type="EMBL" id="JBIAQY010000028">
    <property type="protein sequence ID" value="MFF3574592.1"/>
    <property type="molecule type" value="Genomic_DNA"/>
</dbReference>
<evidence type="ECO:0000313" key="2">
    <source>
        <dbReference type="Proteomes" id="UP001601992"/>
    </source>
</evidence>
<keyword evidence="2" id="KW-1185">Reference proteome</keyword>
<evidence type="ECO:0000313" key="1">
    <source>
        <dbReference type="EMBL" id="MFF3574592.1"/>
    </source>
</evidence>
<reference evidence="1 2" key="1">
    <citation type="submission" date="2024-10" db="EMBL/GenBank/DDBJ databases">
        <title>The Natural Products Discovery Center: Release of the First 8490 Sequenced Strains for Exploring Actinobacteria Biosynthetic Diversity.</title>
        <authorList>
            <person name="Kalkreuter E."/>
            <person name="Kautsar S.A."/>
            <person name="Yang D."/>
            <person name="Bader C.D."/>
            <person name="Teijaro C.N."/>
            <person name="Fluegel L."/>
            <person name="Davis C.M."/>
            <person name="Simpson J.R."/>
            <person name="Lauterbach L."/>
            <person name="Steele A.D."/>
            <person name="Gui C."/>
            <person name="Meng S."/>
            <person name="Li G."/>
            <person name="Viehrig K."/>
            <person name="Ye F."/>
            <person name="Su P."/>
            <person name="Kiefer A.F."/>
            <person name="Nichols A."/>
            <person name="Cepeda A.J."/>
            <person name="Yan W."/>
            <person name="Fan B."/>
            <person name="Jiang Y."/>
            <person name="Adhikari A."/>
            <person name="Zheng C.-J."/>
            <person name="Schuster L."/>
            <person name="Cowan T.M."/>
            <person name="Smanski M.J."/>
            <person name="Chevrette M.G."/>
            <person name="De Carvalho L.P.S."/>
            <person name="Shen B."/>
        </authorList>
    </citation>
    <scope>NUCLEOTIDE SEQUENCE [LARGE SCALE GENOMIC DNA]</scope>
    <source>
        <strain evidence="1 2">NPDC002593</strain>
    </source>
</reference>
<name>A0ABW6SE49_9NOCA</name>
<gene>
    <name evidence="1" type="ORF">ACFYXQ_43270</name>
</gene>
<comment type="caution">
    <text evidence="1">The sequence shown here is derived from an EMBL/GenBank/DDBJ whole genome shotgun (WGS) entry which is preliminary data.</text>
</comment>
<dbReference type="RefSeq" id="WP_387406910.1">
    <property type="nucleotide sequence ID" value="NZ_JBIAQY010000028.1"/>
</dbReference>
<accession>A0ABW6SE49</accession>
<protein>
    <submittedName>
        <fullName evidence="1">Uncharacterized protein</fullName>
    </submittedName>
</protein>
<sequence>MEDEIGQAQERHPEAGDLLWHCDGLCVPTHRVMSTEFVYRSHVRELLERVAAGGDTRPGTAAEVAAAMMTTSLATPLDSTGAGLYLRMWRKAGFPPVGGSMRDYYEDAVGPLIDAAETTARRKLAVTTRTMGTVTCTGHHAPDCHFADLGH</sequence>
<organism evidence="1 2">
    <name type="scientific">Nocardia jiangxiensis</name>
    <dbReference type="NCBI Taxonomy" id="282685"/>
    <lineage>
        <taxon>Bacteria</taxon>
        <taxon>Bacillati</taxon>
        <taxon>Actinomycetota</taxon>
        <taxon>Actinomycetes</taxon>
        <taxon>Mycobacteriales</taxon>
        <taxon>Nocardiaceae</taxon>
        <taxon>Nocardia</taxon>
    </lineage>
</organism>